<evidence type="ECO:0000313" key="2">
    <source>
        <dbReference type="EMBL" id="EME43439.1"/>
    </source>
</evidence>
<dbReference type="EMBL" id="KB446540">
    <property type="protein sequence ID" value="EME43439.1"/>
    <property type="molecule type" value="Genomic_DNA"/>
</dbReference>
<dbReference type="InterPro" id="IPR038883">
    <property type="entry name" value="AN11006-like"/>
</dbReference>
<reference evidence="3" key="1">
    <citation type="journal article" date="2012" name="PLoS Genet.">
        <title>The genomes of the fungal plant pathogens Cladosporium fulvum and Dothistroma septosporum reveal adaptation to different hosts and lifestyles but also signatures of common ancestry.</title>
        <authorList>
            <person name="de Wit P.J.G.M."/>
            <person name="van der Burgt A."/>
            <person name="Oekmen B."/>
            <person name="Stergiopoulos I."/>
            <person name="Abd-Elsalam K.A."/>
            <person name="Aerts A.L."/>
            <person name="Bahkali A.H."/>
            <person name="Beenen H.G."/>
            <person name="Chettri P."/>
            <person name="Cox M.P."/>
            <person name="Datema E."/>
            <person name="de Vries R.P."/>
            <person name="Dhillon B."/>
            <person name="Ganley A.R."/>
            <person name="Griffiths S.A."/>
            <person name="Guo Y."/>
            <person name="Hamelin R.C."/>
            <person name="Henrissat B."/>
            <person name="Kabir M.S."/>
            <person name="Jashni M.K."/>
            <person name="Kema G."/>
            <person name="Klaubauf S."/>
            <person name="Lapidus A."/>
            <person name="Levasseur A."/>
            <person name="Lindquist E."/>
            <person name="Mehrabi R."/>
            <person name="Ohm R.A."/>
            <person name="Owen T.J."/>
            <person name="Salamov A."/>
            <person name="Schwelm A."/>
            <person name="Schijlen E."/>
            <person name="Sun H."/>
            <person name="van den Burg H.A."/>
            <person name="van Ham R.C.H.J."/>
            <person name="Zhang S."/>
            <person name="Goodwin S.B."/>
            <person name="Grigoriev I.V."/>
            <person name="Collemare J."/>
            <person name="Bradshaw R.E."/>
        </authorList>
    </citation>
    <scope>NUCLEOTIDE SEQUENCE [LARGE SCALE GENOMIC DNA]</scope>
    <source>
        <strain evidence="3">NZE10 / CBS 128990</strain>
    </source>
</reference>
<evidence type="ECO:0000313" key="3">
    <source>
        <dbReference type="Proteomes" id="UP000016933"/>
    </source>
</evidence>
<dbReference type="OrthoDB" id="62952at2759"/>
<dbReference type="Proteomes" id="UP000016933">
    <property type="component" value="Unassembled WGS sequence"/>
</dbReference>
<dbReference type="PANTHER" id="PTHR42085">
    <property type="entry name" value="F-BOX DOMAIN-CONTAINING PROTEIN"/>
    <property type="match status" value="1"/>
</dbReference>
<dbReference type="OMA" id="CLIVHRA"/>
<sequence>MGLSASKVAGQSQPPTVDPPQARKSYFLALPPELRVKVYMDLLSSVETVSHRQHPGGNVLDIEIKEPRIMTVCKLLRQEAGPIFYANLKLVIDRSNLFEPSRDTMRSLDLISENQLQRIRHIEIPFGGKMTISIHFTNSTKQSTAPATLYSATAQGAGFHVHTTSSISLCTSVLCAAMSDFVRDFLLCLIVHRARVNIAGSIGPCRSRATRMKPSAVEIKIKGNGLEYLKRDEIGSLLSHLRFNGRHLLREAGVLYL</sequence>
<evidence type="ECO:0000256" key="1">
    <source>
        <dbReference type="SAM" id="MobiDB-lite"/>
    </source>
</evidence>
<keyword evidence="3" id="KW-1185">Reference proteome</keyword>
<name>M2Y5C9_DOTSN</name>
<reference evidence="2 3" key="2">
    <citation type="journal article" date="2012" name="PLoS Pathog.">
        <title>Diverse lifestyles and strategies of plant pathogenesis encoded in the genomes of eighteen Dothideomycetes fungi.</title>
        <authorList>
            <person name="Ohm R.A."/>
            <person name="Feau N."/>
            <person name="Henrissat B."/>
            <person name="Schoch C.L."/>
            <person name="Horwitz B.A."/>
            <person name="Barry K.W."/>
            <person name="Condon B.J."/>
            <person name="Copeland A.C."/>
            <person name="Dhillon B."/>
            <person name="Glaser F."/>
            <person name="Hesse C.N."/>
            <person name="Kosti I."/>
            <person name="LaButti K."/>
            <person name="Lindquist E.A."/>
            <person name="Lucas S."/>
            <person name="Salamov A.A."/>
            <person name="Bradshaw R.E."/>
            <person name="Ciuffetti L."/>
            <person name="Hamelin R.C."/>
            <person name="Kema G.H.J."/>
            <person name="Lawrence C."/>
            <person name="Scott J.A."/>
            <person name="Spatafora J.W."/>
            <person name="Turgeon B.G."/>
            <person name="de Wit P.J.G.M."/>
            <person name="Zhong S."/>
            <person name="Goodwin S.B."/>
            <person name="Grigoriev I.V."/>
        </authorList>
    </citation>
    <scope>NUCLEOTIDE SEQUENCE [LARGE SCALE GENOMIC DNA]</scope>
    <source>
        <strain evidence="3">NZE10 / CBS 128990</strain>
    </source>
</reference>
<feature type="region of interest" description="Disordered" evidence="1">
    <location>
        <begin position="1"/>
        <end position="22"/>
    </location>
</feature>
<proteinExistence type="predicted"/>
<dbReference type="AlphaFoldDB" id="M2Y5C9"/>
<dbReference type="HOGENOM" id="CLU_1081930_0_0_1"/>
<organism evidence="2 3">
    <name type="scientific">Dothistroma septosporum (strain NZE10 / CBS 128990)</name>
    <name type="common">Red band needle blight fungus</name>
    <name type="synonym">Mycosphaerella pini</name>
    <dbReference type="NCBI Taxonomy" id="675120"/>
    <lineage>
        <taxon>Eukaryota</taxon>
        <taxon>Fungi</taxon>
        <taxon>Dikarya</taxon>
        <taxon>Ascomycota</taxon>
        <taxon>Pezizomycotina</taxon>
        <taxon>Dothideomycetes</taxon>
        <taxon>Dothideomycetidae</taxon>
        <taxon>Mycosphaerellales</taxon>
        <taxon>Mycosphaerellaceae</taxon>
        <taxon>Dothistroma</taxon>
    </lineage>
</organism>
<protein>
    <submittedName>
        <fullName evidence="2">Uncharacterized protein</fullName>
    </submittedName>
</protein>
<accession>M2Y5C9</accession>
<dbReference type="PANTHER" id="PTHR42085:SF2">
    <property type="entry name" value="F-BOX DOMAIN-CONTAINING PROTEIN"/>
    <property type="match status" value="1"/>
</dbReference>
<gene>
    <name evidence="2" type="ORF">DOTSEDRAFT_25381</name>
</gene>